<organism evidence="1">
    <name type="scientific">marine sediment metagenome</name>
    <dbReference type="NCBI Taxonomy" id="412755"/>
    <lineage>
        <taxon>unclassified sequences</taxon>
        <taxon>metagenomes</taxon>
        <taxon>ecological metagenomes</taxon>
    </lineage>
</organism>
<reference evidence="1" key="1">
    <citation type="journal article" date="2014" name="Front. Microbiol.">
        <title>High frequency of phylogenetically diverse reductive dehalogenase-homologous genes in deep subseafloor sedimentary metagenomes.</title>
        <authorList>
            <person name="Kawai M."/>
            <person name="Futagami T."/>
            <person name="Toyoda A."/>
            <person name="Takaki Y."/>
            <person name="Nishi S."/>
            <person name="Hori S."/>
            <person name="Arai W."/>
            <person name="Tsubouchi T."/>
            <person name="Morono Y."/>
            <person name="Uchiyama I."/>
            <person name="Ito T."/>
            <person name="Fujiyama A."/>
            <person name="Inagaki F."/>
            <person name="Takami H."/>
        </authorList>
    </citation>
    <scope>NUCLEOTIDE SEQUENCE</scope>
    <source>
        <strain evidence="1">Expedition CK06-06</strain>
    </source>
</reference>
<gene>
    <name evidence="1" type="ORF">S03H2_66243</name>
</gene>
<evidence type="ECO:0000313" key="1">
    <source>
        <dbReference type="EMBL" id="GAH79102.1"/>
    </source>
</evidence>
<sequence length="94" mass="10848">MPDRERVDWEGKWLVGSAEDERGEDSILEAERFEWRRGLKGCKEAREQGVFVAYSAAVGYDKIQSYVATERLLMAIATEPEWVRDMYETDANLA</sequence>
<dbReference type="EMBL" id="BARU01043228">
    <property type="protein sequence ID" value="GAH79102.1"/>
    <property type="molecule type" value="Genomic_DNA"/>
</dbReference>
<accession>X1IBN4</accession>
<dbReference type="AlphaFoldDB" id="X1IBN4"/>
<proteinExistence type="predicted"/>
<feature type="non-terminal residue" evidence="1">
    <location>
        <position position="94"/>
    </location>
</feature>
<name>X1IBN4_9ZZZZ</name>
<protein>
    <submittedName>
        <fullName evidence="1">Uncharacterized protein</fullName>
    </submittedName>
</protein>
<comment type="caution">
    <text evidence="1">The sequence shown here is derived from an EMBL/GenBank/DDBJ whole genome shotgun (WGS) entry which is preliminary data.</text>
</comment>